<sequence length="387" mass="43198">MLGYFLARTGIDVVVLEKHEDFLRDFRGDTIHPSTLEIMNQLGLLEEFLQLPHQKAHKLHAEVGGRSVTIADFSRLPCQAKFMAFMPQWDFLDFLARKAGEFPNFRLILGTEITDLLHENGAVKGVFAGNGDQSFMVRADLVVGADGRNSIIRQKAAMEVRSFGTPTDVLWMKLSHLPGDPVQAMGHVGPKQGFVMIDRGDYWQCGYIIRKQSFEELKAQGLARFRQLLAEAAPFPRERFEEIANWDQVHLLSVRVDRLKRWWVPGVLCIGDAAHAMSPIGGVGVNLAIQDAVAAANILAVPLKAGRLAPGHLAKVQRRRSFPTWATQTLQLMMRRRRRGNDAGAAGPAQTSGVMQKIARRPWLAHVAGRLIGLGFRPERVKLPQRP</sequence>
<dbReference type="NCBIfam" id="NF004834">
    <property type="entry name" value="PRK06185.1-3"/>
    <property type="match status" value="1"/>
</dbReference>
<dbReference type="Pfam" id="PF01494">
    <property type="entry name" value="FAD_binding_3"/>
    <property type="match status" value="1"/>
</dbReference>
<dbReference type="PANTHER" id="PTHR43476:SF5">
    <property type="entry name" value="FAD-DEPENDENT MONOOXYGENASE"/>
    <property type="match status" value="1"/>
</dbReference>
<dbReference type="EMBL" id="BAAFZP010000001">
    <property type="protein sequence ID" value="GAB1582700.1"/>
    <property type="molecule type" value="Genomic_DNA"/>
</dbReference>
<dbReference type="SUPFAM" id="SSF51905">
    <property type="entry name" value="FAD/NAD(P)-binding domain"/>
    <property type="match status" value="1"/>
</dbReference>
<comment type="caution">
    <text evidence="3">The sequence shown here is derived from an EMBL/GenBank/DDBJ whole genome shotgun (WGS) entry which is preliminary data.</text>
</comment>
<dbReference type="PANTHER" id="PTHR43476">
    <property type="entry name" value="3-(3-HYDROXY-PHENYL)PROPIONATE/3-HYDROXYCINNAMIC ACID HYDROXYLASE"/>
    <property type="match status" value="1"/>
</dbReference>
<name>A0ABQ0H1C5_9HYPH</name>
<dbReference type="NCBIfam" id="NF004835">
    <property type="entry name" value="PRK06185.1-4"/>
    <property type="match status" value="1"/>
</dbReference>
<evidence type="ECO:0000259" key="2">
    <source>
        <dbReference type="Pfam" id="PF01494"/>
    </source>
</evidence>
<dbReference type="Proteomes" id="UP001628091">
    <property type="component" value="Unassembled WGS sequence"/>
</dbReference>
<accession>A0ABQ0H1C5</accession>
<organism evidence="3 4">
    <name type="scientific">Phyllobacterium phragmitis</name>
    <dbReference type="NCBI Taxonomy" id="2670329"/>
    <lineage>
        <taxon>Bacteria</taxon>
        <taxon>Pseudomonadati</taxon>
        <taxon>Pseudomonadota</taxon>
        <taxon>Alphaproteobacteria</taxon>
        <taxon>Hyphomicrobiales</taxon>
        <taxon>Phyllobacteriaceae</taxon>
        <taxon>Phyllobacterium</taxon>
    </lineage>
</organism>
<gene>
    <name evidence="3" type="ORF">PPNSA23_26430</name>
</gene>
<dbReference type="Gene3D" id="3.50.50.60">
    <property type="entry name" value="FAD/NAD(P)-binding domain"/>
    <property type="match status" value="2"/>
</dbReference>
<keyword evidence="4" id="KW-1185">Reference proteome</keyword>
<dbReference type="InterPro" id="IPR002938">
    <property type="entry name" value="FAD-bd"/>
</dbReference>
<protein>
    <submittedName>
        <fullName evidence="3">FAD-dependent oxidoreductase</fullName>
    </submittedName>
</protein>
<evidence type="ECO:0000256" key="1">
    <source>
        <dbReference type="ARBA" id="ARBA00023002"/>
    </source>
</evidence>
<reference evidence="3 4" key="1">
    <citation type="submission" date="2024-10" db="EMBL/GenBank/DDBJ databases">
        <title>Isolation, draft genome sequencing and identification of Phyllobacterium sp. NSA23, isolated from leaf soil.</title>
        <authorList>
            <person name="Akita H."/>
        </authorList>
    </citation>
    <scope>NUCLEOTIDE SEQUENCE [LARGE SCALE GENOMIC DNA]</scope>
    <source>
        <strain evidence="3 4">NSA23</strain>
    </source>
</reference>
<evidence type="ECO:0000313" key="3">
    <source>
        <dbReference type="EMBL" id="GAB1582700.1"/>
    </source>
</evidence>
<keyword evidence="1" id="KW-0560">Oxidoreductase</keyword>
<evidence type="ECO:0000313" key="4">
    <source>
        <dbReference type="Proteomes" id="UP001628091"/>
    </source>
</evidence>
<proteinExistence type="predicted"/>
<dbReference type="InterPro" id="IPR050631">
    <property type="entry name" value="PheA/TfdB_FAD_monoxygenase"/>
</dbReference>
<dbReference type="PRINTS" id="PR00420">
    <property type="entry name" value="RNGMNOXGNASE"/>
</dbReference>
<feature type="domain" description="FAD-binding" evidence="2">
    <location>
        <begin position="1"/>
        <end position="307"/>
    </location>
</feature>
<dbReference type="InterPro" id="IPR036188">
    <property type="entry name" value="FAD/NAD-bd_sf"/>
</dbReference>